<keyword evidence="1" id="KW-0378">Hydrolase</keyword>
<comment type="caution">
    <text evidence="4">The sequence shown here is derived from an EMBL/GenBank/DDBJ whole genome shotgun (WGS) entry which is preliminary data.</text>
</comment>
<dbReference type="Proteomes" id="UP000186817">
    <property type="component" value="Unassembled WGS sequence"/>
</dbReference>
<dbReference type="Gene3D" id="3.30.420.40">
    <property type="match status" value="2"/>
</dbReference>
<accession>A0A1Q9EA33</accession>
<dbReference type="PROSITE" id="PS00406">
    <property type="entry name" value="ACTINS_1"/>
    <property type="match status" value="1"/>
</dbReference>
<dbReference type="OrthoDB" id="407594at2759"/>
<evidence type="ECO:0000256" key="1">
    <source>
        <dbReference type="ARBA" id="ARBA00022801"/>
    </source>
</evidence>
<dbReference type="FunFam" id="3.30.420.40:FF:000002">
    <property type="entry name" value="Muscle actin"/>
    <property type="match status" value="1"/>
</dbReference>
<dbReference type="InterPro" id="IPR043129">
    <property type="entry name" value="ATPase_NBD"/>
</dbReference>
<comment type="catalytic activity">
    <reaction evidence="2">
        <text>ATP + H2O = ADP + phosphate + H(+)</text>
        <dbReference type="Rhea" id="RHEA:13065"/>
        <dbReference type="ChEBI" id="CHEBI:15377"/>
        <dbReference type="ChEBI" id="CHEBI:15378"/>
        <dbReference type="ChEBI" id="CHEBI:30616"/>
        <dbReference type="ChEBI" id="CHEBI:43474"/>
        <dbReference type="ChEBI" id="CHEBI:456216"/>
    </reaction>
</comment>
<dbReference type="Pfam" id="PF00022">
    <property type="entry name" value="Actin"/>
    <property type="match status" value="1"/>
</dbReference>
<evidence type="ECO:0000313" key="5">
    <source>
        <dbReference type="Proteomes" id="UP000186817"/>
    </source>
</evidence>
<gene>
    <name evidence="4" type="primary">ACT3</name>
    <name evidence="4" type="ORF">AK812_SmicGene12578</name>
</gene>
<dbReference type="CDD" id="cd13397">
    <property type="entry name" value="ASKHA_NBD_actin_Arp-T1-3"/>
    <property type="match status" value="1"/>
</dbReference>
<evidence type="ECO:0000256" key="3">
    <source>
        <dbReference type="RuleBase" id="RU000487"/>
    </source>
</evidence>
<dbReference type="SUPFAM" id="SSF53067">
    <property type="entry name" value="Actin-like ATPase domain"/>
    <property type="match status" value="2"/>
</dbReference>
<dbReference type="PRINTS" id="PR00190">
    <property type="entry name" value="ACTIN"/>
</dbReference>
<comment type="similarity">
    <text evidence="3">Belongs to the actin family.</text>
</comment>
<dbReference type="InterPro" id="IPR004000">
    <property type="entry name" value="Actin"/>
</dbReference>
<dbReference type="InterPro" id="IPR004001">
    <property type="entry name" value="Actin_CS"/>
</dbReference>
<dbReference type="PANTHER" id="PTHR11937">
    <property type="entry name" value="ACTIN"/>
    <property type="match status" value="1"/>
</dbReference>
<sequence length="384" mass="42574">MKKRAEARLQGLGRTVVIDVGSGICKAGIAGEDEPSCRFPSIIGRPKQANVMQGSGEQDHYIGEEAQAKRGILKISYPVEHGIVQDWEDMELIWRHTFFNELRVQPTEQAVLLAEAALNPKANRERMTQIMFEVFYVPALYITTQAVLAMYSSGRTTGIVCDSGDGVTHVVPVYEGFLLPHAVARADLAGRDLTEYLMKLVVESGTSLSTTAEREIARDMKEKCCYVADNLDEELKKAEATNACASTHELPDGNVIRLNSERFKCPEALFNPELVGRPETEGVHTQIYKAIMRCDLDIRKELFANVVVSGGSTCFPGFGRRLQAELAKLIPSTVRIRVLAPDDRRFSVFIGGAMLADLDLFTDMCIDRTEYLEDGPAIVHKKCI</sequence>
<dbReference type="SMART" id="SM00268">
    <property type="entry name" value="ACTIN"/>
    <property type="match status" value="1"/>
</dbReference>
<protein>
    <submittedName>
        <fullName evidence="4">Actin-3</fullName>
    </submittedName>
</protein>
<dbReference type="Gene3D" id="3.90.640.10">
    <property type="entry name" value="Actin, Chain A, domain 4"/>
    <property type="match status" value="1"/>
</dbReference>
<evidence type="ECO:0000256" key="2">
    <source>
        <dbReference type="ARBA" id="ARBA00049360"/>
    </source>
</evidence>
<keyword evidence="5" id="KW-1185">Reference proteome</keyword>
<evidence type="ECO:0000313" key="4">
    <source>
        <dbReference type="EMBL" id="OLQ04304.1"/>
    </source>
</evidence>
<dbReference type="FunFam" id="3.90.640.10:FF:000007">
    <property type="entry name" value="Actin like 7B"/>
    <property type="match status" value="1"/>
</dbReference>
<dbReference type="AlphaFoldDB" id="A0A1Q9EA33"/>
<organism evidence="4 5">
    <name type="scientific">Symbiodinium microadriaticum</name>
    <name type="common">Dinoflagellate</name>
    <name type="synonym">Zooxanthella microadriatica</name>
    <dbReference type="NCBI Taxonomy" id="2951"/>
    <lineage>
        <taxon>Eukaryota</taxon>
        <taxon>Sar</taxon>
        <taxon>Alveolata</taxon>
        <taxon>Dinophyceae</taxon>
        <taxon>Suessiales</taxon>
        <taxon>Symbiodiniaceae</taxon>
        <taxon>Symbiodinium</taxon>
    </lineage>
</organism>
<dbReference type="EMBL" id="LSRX01000213">
    <property type="protein sequence ID" value="OLQ04304.1"/>
    <property type="molecule type" value="Genomic_DNA"/>
</dbReference>
<reference evidence="4 5" key="1">
    <citation type="submission" date="2016-02" db="EMBL/GenBank/DDBJ databases">
        <title>Genome analysis of coral dinoflagellate symbionts highlights evolutionary adaptations to a symbiotic lifestyle.</title>
        <authorList>
            <person name="Aranda M."/>
            <person name="Li Y."/>
            <person name="Liew Y.J."/>
            <person name="Baumgarten S."/>
            <person name="Simakov O."/>
            <person name="Wilson M."/>
            <person name="Piel J."/>
            <person name="Ashoor H."/>
            <person name="Bougouffa S."/>
            <person name="Bajic V.B."/>
            <person name="Ryu T."/>
            <person name="Ravasi T."/>
            <person name="Bayer T."/>
            <person name="Micklem G."/>
            <person name="Kim H."/>
            <person name="Bhak J."/>
            <person name="Lajeunesse T.C."/>
            <person name="Voolstra C.R."/>
        </authorList>
    </citation>
    <scope>NUCLEOTIDE SEQUENCE [LARGE SCALE GENOMIC DNA]</scope>
    <source>
        <strain evidence="4 5">CCMP2467</strain>
    </source>
</reference>
<name>A0A1Q9EA33_SYMMI</name>
<dbReference type="GO" id="GO:0016787">
    <property type="term" value="F:hydrolase activity"/>
    <property type="evidence" value="ECO:0007669"/>
    <property type="project" value="UniProtKB-KW"/>
</dbReference>
<proteinExistence type="inferred from homology"/>